<comment type="caution">
    <text evidence="2">The sequence shown here is derived from an EMBL/GenBank/DDBJ whole genome shotgun (WGS) entry which is preliminary data.</text>
</comment>
<reference evidence="2 3" key="1">
    <citation type="submission" date="2023-01" db="EMBL/GenBank/DDBJ databases">
        <title>Analysis of 21 Apiospora genomes using comparative genomics revels a genus with tremendous synthesis potential of carbohydrate active enzymes and secondary metabolites.</title>
        <authorList>
            <person name="Sorensen T."/>
        </authorList>
    </citation>
    <scope>NUCLEOTIDE SEQUENCE [LARGE SCALE GENOMIC DNA]</scope>
    <source>
        <strain evidence="2 3">CBS 33761</strain>
    </source>
</reference>
<protein>
    <submittedName>
        <fullName evidence="2">Uncharacterized protein</fullName>
    </submittedName>
</protein>
<dbReference type="Proteomes" id="UP001444661">
    <property type="component" value="Unassembled WGS sequence"/>
</dbReference>
<keyword evidence="3" id="KW-1185">Reference proteome</keyword>
<feature type="region of interest" description="Disordered" evidence="1">
    <location>
        <begin position="1"/>
        <end position="28"/>
    </location>
</feature>
<name>A0ABR1UC77_9PEZI</name>
<organism evidence="2 3">
    <name type="scientific">Apiospora rasikravindrae</name>
    <dbReference type="NCBI Taxonomy" id="990691"/>
    <lineage>
        <taxon>Eukaryota</taxon>
        <taxon>Fungi</taxon>
        <taxon>Dikarya</taxon>
        <taxon>Ascomycota</taxon>
        <taxon>Pezizomycotina</taxon>
        <taxon>Sordariomycetes</taxon>
        <taxon>Xylariomycetidae</taxon>
        <taxon>Amphisphaeriales</taxon>
        <taxon>Apiosporaceae</taxon>
        <taxon>Apiospora</taxon>
    </lineage>
</organism>
<feature type="compositionally biased region" description="Basic and acidic residues" evidence="1">
    <location>
        <begin position="162"/>
        <end position="171"/>
    </location>
</feature>
<evidence type="ECO:0000313" key="3">
    <source>
        <dbReference type="Proteomes" id="UP001444661"/>
    </source>
</evidence>
<accession>A0ABR1UC77</accession>
<sequence>MSAFTGQGCQWVSSPKEEPKTWDSFPTEPVYDADFVDATVLYKDLLPSSEKPIPQGSEVHVHDDSQESDSNDTGSGQPMEITSGSSDDGGGIIREQEGDISKDPPRPQNAPGLPGHHPLRHGHAIRTPATTSSPIPPLTSHISPAASLSPAIVPQGKTKRKKVEESKRQDQESEPTAGIWTSFSWYAKPACASYRRITAVSSFLASPPAYPFSPALASVTPC</sequence>
<feature type="compositionally biased region" description="Polar residues" evidence="1">
    <location>
        <begin position="71"/>
        <end position="82"/>
    </location>
</feature>
<feature type="compositionally biased region" description="Polar residues" evidence="1">
    <location>
        <begin position="1"/>
        <end position="13"/>
    </location>
</feature>
<evidence type="ECO:0000313" key="2">
    <source>
        <dbReference type="EMBL" id="KAK8056501.1"/>
    </source>
</evidence>
<evidence type="ECO:0000256" key="1">
    <source>
        <dbReference type="SAM" id="MobiDB-lite"/>
    </source>
</evidence>
<dbReference type="EMBL" id="JAQQWK010000001">
    <property type="protein sequence ID" value="KAK8056501.1"/>
    <property type="molecule type" value="Genomic_DNA"/>
</dbReference>
<proteinExistence type="predicted"/>
<feature type="region of interest" description="Disordered" evidence="1">
    <location>
        <begin position="47"/>
        <end position="179"/>
    </location>
</feature>
<gene>
    <name evidence="2" type="ORF">PG993_001728</name>
</gene>
<feature type="compositionally biased region" description="Basic and acidic residues" evidence="1">
    <location>
        <begin position="94"/>
        <end position="105"/>
    </location>
</feature>